<keyword evidence="3" id="KW-1185">Reference proteome</keyword>
<organism evidence="2 3">
    <name type="scientific">Strongylocentrotus purpuratus</name>
    <name type="common">Purple sea urchin</name>
    <dbReference type="NCBI Taxonomy" id="7668"/>
    <lineage>
        <taxon>Eukaryota</taxon>
        <taxon>Metazoa</taxon>
        <taxon>Echinodermata</taxon>
        <taxon>Eleutherozoa</taxon>
        <taxon>Echinozoa</taxon>
        <taxon>Echinoidea</taxon>
        <taxon>Euechinoidea</taxon>
        <taxon>Echinacea</taxon>
        <taxon>Camarodonta</taxon>
        <taxon>Echinidea</taxon>
        <taxon>Strongylocentrotidae</taxon>
        <taxon>Strongylocentrotus</taxon>
    </lineage>
</organism>
<evidence type="ECO:0000256" key="1">
    <source>
        <dbReference type="SAM" id="MobiDB-lite"/>
    </source>
</evidence>
<reference evidence="2" key="2">
    <citation type="submission" date="2021-01" db="UniProtKB">
        <authorList>
            <consortium name="EnsemblMetazoa"/>
        </authorList>
    </citation>
    <scope>IDENTIFICATION</scope>
</reference>
<dbReference type="InParanoid" id="A0A7M7P1T7"/>
<evidence type="ECO:0000313" key="3">
    <source>
        <dbReference type="Proteomes" id="UP000007110"/>
    </source>
</evidence>
<dbReference type="Proteomes" id="UP000007110">
    <property type="component" value="Unassembled WGS sequence"/>
</dbReference>
<protein>
    <submittedName>
        <fullName evidence="2">Uncharacterized protein</fullName>
    </submittedName>
</protein>
<accession>A0A7M7P1T7</accession>
<reference evidence="3" key="1">
    <citation type="submission" date="2015-02" db="EMBL/GenBank/DDBJ databases">
        <title>Genome sequencing for Strongylocentrotus purpuratus.</title>
        <authorList>
            <person name="Murali S."/>
            <person name="Liu Y."/>
            <person name="Vee V."/>
            <person name="English A."/>
            <person name="Wang M."/>
            <person name="Skinner E."/>
            <person name="Han Y."/>
            <person name="Muzny D.M."/>
            <person name="Worley K.C."/>
            <person name="Gibbs R.A."/>
        </authorList>
    </citation>
    <scope>NUCLEOTIDE SEQUENCE</scope>
</reference>
<proteinExistence type="predicted"/>
<dbReference type="GeneID" id="115925390"/>
<dbReference type="EnsemblMetazoa" id="XM_030989108">
    <property type="protein sequence ID" value="XP_030844968"/>
    <property type="gene ID" value="LOC115925390"/>
</dbReference>
<sequence>MNQEEEGGMNQEEGGMNQEEEGTKQEEEKDHIAYSGRGYTHWETSSKKLVCNYFEQYLLRDTRKKLPGMCRAIHKRVRERFTSSWQHILISRLETSKSSEARS</sequence>
<feature type="compositionally biased region" description="Basic and acidic residues" evidence="1">
    <location>
        <begin position="21"/>
        <end position="32"/>
    </location>
</feature>
<evidence type="ECO:0000313" key="2">
    <source>
        <dbReference type="EnsemblMetazoa" id="XP_030844968"/>
    </source>
</evidence>
<name>A0A7M7P1T7_STRPU</name>
<dbReference type="KEGG" id="spu:115925390"/>
<feature type="compositionally biased region" description="Low complexity" evidence="1">
    <location>
        <begin position="8"/>
        <end position="17"/>
    </location>
</feature>
<dbReference type="RefSeq" id="XP_030844968.1">
    <property type="nucleotide sequence ID" value="XM_030989108.1"/>
</dbReference>
<dbReference type="AlphaFoldDB" id="A0A7M7P1T7"/>
<feature type="region of interest" description="Disordered" evidence="1">
    <location>
        <begin position="1"/>
        <end position="32"/>
    </location>
</feature>